<dbReference type="SUPFAM" id="SSF51182">
    <property type="entry name" value="RmlC-like cupins"/>
    <property type="match status" value="1"/>
</dbReference>
<protein>
    <recommendedName>
        <fullName evidence="3">Phosphohexomutase</fullName>
    </recommendedName>
    <alternativeName>
        <fullName evidence="4">Phosphomannose isomerase</fullName>
    </alternativeName>
</protein>
<evidence type="ECO:0000256" key="4">
    <source>
        <dbReference type="ARBA" id="ARBA00030762"/>
    </source>
</evidence>
<gene>
    <name evidence="6" type="ORF">GCM10022254_02140</name>
</gene>
<evidence type="ECO:0000256" key="3">
    <source>
        <dbReference type="ARBA" id="ARBA00029741"/>
    </source>
</evidence>
<dbReference type="Pfam" id="PF21621">
    <property type="entry name" value="MPI_cupin_dom"/>
    <property type="match status" value="1"/>
</dbReference>
<keyword evidence="1" id="KW-0479">Metal-binding</keyword>
<keyword evidence="6" id="KW-0413">Isomerase</keyword>
<keyword evidence="7" id="KW-1185">Reference proteome</keyword>
<dbReference type="CDD" id="cd07010">
    <property type="entry name" value="cupin_PMI_type_I_N_bac"/>
    <property type="match status" value="1"/>
</dbReference>
<keyword evidence="2" id="KW-0862">Zinc</keyword>
<evidence type="ECO:0000256" key="2">
    <source>
        <dbReference type="ARBA" id="ARBA00022833"/>
    </source>
</evidence>
<dbReference type="Gene3D" id="2.60.120.10">
    <property type="entry name" value="Jelly Rolls"/>
    <property type="match status" value="2"/>
</dbReference>
<dbReference type="PANTHER" id="PTHR42742:SF3">
    <property type="entry name" value="FRUCTOKINASE"/>
    <property type="match status" value="1"/>
</dbReference>
<proteinExistence type="predicted"/>
<evidence type="ECO:0000313" key="6">
    <source>
        <dbReference type="EMBL" id="GAA4223890.1"/>
    </source>
</evidence>
<accession>A0ABP8BRM7</accession>
<dbReference type="InterPro" id="IPR014710">
    <property type="entry name" value="RmlC-like_jellyroll"/>
</dbReference>
<name>A0ABP8BRM7_9ACTN</name>
<dbReference type="GO" id="GO:0016853">
    <property type="term" value="F:isomerase activity"/>
    <property type="evidence" value="ECO:0007669"/>
    <property type="project" value="UniProtKB-KW"/>
</dbReference>
<feature type="domain" description="Mannose-6-phosphate isomerase cupin" evidence="5">
    <location>
        <begin position="278"/>
        <end position="335"/>
    </location>
</feature>
<evidence type="ECO:0000256" key="1">
    <source>
        <dbReference type="ARBA" id="ARBA00022723"/>
    </source>
</evidence>
<dbReference type="Proteomes" id="UP001501710">
    <property type="component" value="Unassembled WGS sequence"/>
</dbReference>
<dbReference type="InterPro" id="IPR011051">
    <property type="entry name" value="RmlC_Cupin_sf"/>
</dbReference>
<comment type="caution">
    <text evidence="6">The sequence shown here is derived from an EMBL/GenBank/DDBJ whole genome shotgun (WGS) entry which is preliminary data.</text>
</comment>
<reference evidence="7" key="1">
    <citation type="journal article" date="2019" name="Int. J. Syst. Evol. Microbiol.">
        <title>The Global Catalogue of Microorganisms (GCM) 10K type strain sequencing project: providing services to taxonomists for standard genome sequencing and annotation.</title>
        <authorList>
            <consortium name="The Broad Institute Genomics Platform"/>
            <consortium name="The Broad Institute Genome Sequencing Center for Infectious Disease"/>
            <person name="Wu L."/>
            <person name="Ma J."/>
        </authorList>
    </citation>
    <scope>NUCLEOTIDE SEQUENCE [LARGE SCALE GENOMIC DNA]</scope>
    <source>
        <strain evidence="7">JCM 17440</strain>
    </source>
</reference>
<dbReference type="EMBL" id="BAABAS010000001">
    <property type="protein sequence ID" value="GAA4223890.1"/>
    <property type="molecule type" value="Genomic_DNA"/>
</dbReference>
<dbReference type="InterPro" id="IPR049071">
    <property type="entry name" value="MPI_cupin_dom"/>
</dbReference>
<evidence type="ECO:0000313" key="7">
    <source>
        <dbReference type="Proteomes" id="UP001501710"/>
    </source>
</evidence>
<dbReference type="InterPro" id="IPR051804">
    <property type="entry name" value="Carb_Metab_Reg_Kinase/Isom"/>
</dbReference>
<evidence type="ECO:0000259" key="5">
    <source>
        <dbReference type="Pfam" id="PF21621"/>
    </source>
</evidence>
<organism evidence="6 7">
    <name type="scientific">Actinomadura meridiana</name>
    <dbReference type="NCBI Taxonomy" id="559626"/>
    <lineage>
        <taxon>Bacteria</taxon>
        <taxon>Bacillati</taxon>
        <taxon>Actinomycetota</taxon>
        <taxon>Actinomycetes</taxon>
        <taxon>Streptosporangiales</taxon>
        <taxon>Thermomonosporaceae</taxon>
        <taxon>Actinomadura</taxon>
    </lineage>
</organism>
<sequence>MSEHHLIPLTANQPRHFYRGGANIGRFRGGPPPDDHRPEDWVGSTTSRFGGGDAGLTVLPDGRPLRAAVAADPDGWLGPEHVRSWGDTPALLVKLLDAGQRLPVHVHPSREFARAHLGSAFGKTEAWLVMGVPDGGEGRVHLGFREDVGRSRLREWVRVQNGAAMLATMNPVTVRPGDSVLVPAGLPHAVGAGVFLVEVQEPTDFSVMLEWANFSPDGADSDLRLGWDTAVTCVDVRAHSAEEMAGLVRRPAELPECEPGVRRVWAEDADAFFRAELVAGGAELAASFAVLIVLRGAGELRGFGETTPLTKGQTVLVPYGAGPLEVRGDVEILRCLPPVPDGVQANGGAP</sequence>
<dbReference type="PANTHER" id="PTHR42742">
    <property type="entry name" value="TRANSCRIPTIONAL REPRESSOR MPRA"/>
    <property type="match status" value="1"/>
</dbReference>
<dbReference type="RefSeq" id="WP_344888033.1">
    <property type="nucleotide sequence ID" value="NZ_BAABAS010000001.1"/>
</dbReference>